<dbReference type="GO" id="GO:0016780">
    <property type="term" value="F:phosphotransferase activity, for other substituted phosphate groups"/>
    <property type="evidence" value="ECO:0007669"/>
    <property type="project" value="InterPro"/>
</dbReference>
<dbReference type="PROSITE" id="PS00379">
    <property type="entry name" value="CDP_ALCOHOL_P_TRANSF"/>
    <property type="match status" value="1"/>
</dbReference>
<dbReference type="AlphaFoldDB" id="A0A6J7TKN3"/>
<reference evidence="3" key="1">
    <citation type="submission" date="2020-05" db="EMBL/GenBank/DDBJ databases">
        <authorList>
            <person name="Chiriac C."/>
            <person name="Salcher M."/>
            <person name="Ghai R."/>
            <person name="Kavagutti S V."/>
        </authorList>
    </citation>
    <scope>NUCLEOTIDE SEQUENCE</scope>
</reference>
<dbReference type="InterPro" id="IPR000462">
    <property type="entry name" value="CDP-OH_P_trans"/>
</dbReference>
<evidence type="ECO:0000256" key="2">
    <source>
        <dbReference type="SAM" id="Phobius"/>
    </source>
</evidence>
<proteinExistence type="predicted"/>
<name>A0A6J7TKN3_9ZZZZ</name>
<feature type="transmembrane region" description="Helical" evidence="2">
    <location>
        <begin position="137"/>
        <end position="163"/>
    </location>
</feature>
<sequence length="181" mass="19255">MIKAKVTPDAITWFGCAATIAISVIFLAHGKFVIGAILFAIFSSIDLLDGTMARMLGTAGPWGAFLDSTLDRISDAAVICAICYFYSNQDSAQSSLAVSAGVAALVVALLTSYARAKAESLNATCTIGIAERAERNLIIWLGLMITGLVTDVMAQAFVLLAILSTITVMQRILFVRKQLFP</sequence>
<accession>A0A6J7TKN3</accession>
<dbReference type="NCBIfam" id="NF045883">
    <property type="entry name" value="PIPSynth"/>
    <property type="match status" value="1"/>
</dbReference>
<dbReference type="InterPro" id="IPR043130">
    <property type="entry name" value="CDP-OH_PTrfase_TM_dom"/>
</dbReference>
<protein>
    <submittedName>
        <fullName evidence="3">Unannotated protein</fullName>
    </submittedName>
</protein>
<keyword evidence="1" id="KW-0808">Transferase</keyword>
<keyword evidence="2" id="KW-0472">Membrane</keyword>
<gene>
    <name evidence="3" type="ORF">UFOPK4301_01180</name>
</gene>
<dbReference type="Gene3D" id="1.20.120.1760">
    <property type="match status" value="1"/>
</dbReference>
<dbReference type="InterPro" id="IPR048254">
    <property type="entry name" value="CDP_ALCOHOL_P_TRANSF_CS"/>
</dbReference>
<evidence type="ECO:0000256" key="1">
    <source>
        <dbReference type="ARBA" id="ARBA00022679"/>
    </source>
</evidence>
<feature type="transmembrane region" description="Helical" evidence="2">
    <location>
        <begin position="12"/>
        <end position="45"/>
    </location>
</feature>
<dbReference type="GO" id="GO:0008654">
    <property type="term" value="P:phospholipid biosynthetic process"/>
    <property type="evidence" value="ECO:0007669"/>
    <property type="project" value="InterPro"/>
</dbReference>
<evidence type="ECO:0000313" key="3">
    <source>
        <dbReference type="EMBL" id="CAB5053943.1"/>
    </source>
</evidence>
<dbReference type="Pfam" id="PF01066">
    <property type="entry name" value="CDP-OH_P_transf"/>
    <property type="match status" value="1"/>
</dbReference>
<feature type="transmembrane region" description="Helical" evidence="2">
    <location>
        <begin position="96"/>
        <end position="116"/>
    </location>
</feature>
<organism evidence="3">
    <name type="scientific">freshwater metagenome</name>
    <dbReference type="NCBI Taxonomy" id="449393"/>
    <lineage>
        <taxon>unclassified sequences</taxon>
        <taxon>metagenomes</taxon>
        <taxon>ecological metagenomes</taxon>
    </lineage>
</organism>
<dbReference type="EMBL" id="CAFBQG010000173">
    <property type="protein sequence ID" value="CAB5053943.1"/>
    <property type="molecule type" value="Genomic_DNA"/>
</dbReference>
<dbReference type="GO" id="GO:0016020">
    <property type="term" value="C:membrane"/>
    <property type="evidence" value="ECO:0007669"/>
    <property type="project" value="InterPro"/>
</dbReference>
<keyword evidence="2" id="KW-0812">Transmembrane</keyword>
<keyword evidence="2" id="KW-1133">Transmembrane helix</keyword>